<feature type="transmembrane region" description="Helical" evidence="7">
    <location>
        <begin position="21"/>
        <end position="41"/>
    </location>
</feature>
<dbReference type="Proteomes" id="UP000366872">
    <property type="component" value="Unassembled WGS sequence"/>
</dbReference>
<evidence type="ECO:0000259" key="8">
    <source>
        <dbReference type="PROSITE" id="PS51296"/>
    </source>
</evidence>
<keyword evidence="1" id="KW-0001">2Fe-2S</keyword>
<dbReference type="CDD" id="cd03467">
    <property type="entry name" value="Rieske"/>
    <property type="match status" value="1"/>
</dbReference>
<reference evidence="9 10" key="1">
    <citation type="submission" date="2019-04" db="EMBL/GenBank/DDBJ databases">
        <authorList>
            <person name="Van Vliet M D."/>
        </authorList>
    </citation>
    <scope>NUCLEOTIDE SEQUENCE [LARGE SCALE GENOMIC DNA]</scope>
    <source>
        <strain evidence="9 10">F1</strain>
    </source>
</reference>
<evidence type="ECO:0000256" key="7">
    <source>
        <dbReference type="SAM" id="Phobius"/>
    </source>
</evidence>
<protein>
    <submittedName>
        <fullName evidence="9">Cytochrome b6-f complex iron-sulfur subunit 1</fullName>
    </submittedName>
</protein>
<keyword evidence="2" id="KW-0479">Metal-binding</keyword>
<dbReference type="PRINTS" id="PR00162">
    <property type="entry name" value="RIESKE"/>
</dbReference>
<dbReference type="GO" id="GO:0046872">
    <property type="term" value="F:metal ion binding"/>
    <property type="evidence" value="ECO:0007669"/>
    <property type="project" value="UniProtKB-KW"/>
</dbReference>
<name>A0A6C2TX71_PONDE</name>
<dbReference type="SUPFAM" id="SSF50022">
    <property type="entry name" value="ISP domain"/>
    <property type="match status" value="1"/>
</dbReference>
<dbReference type="Pfam" id="PF00355">
    <property type="entry name" value="Rieske"/>
    <property type="match status" value="1"/>
</dbReference>
<dbReference type="InterPro" id="IPR014349">
    <property type="entry name" value="Rieske_Fe-S_prot"/>
</dbReference>
<dbReference type="PROSITE" id="PS51296">
    <property type="entry name" value="RIESKE"/>
    <property type="match status" value="1"/>
</dbReference>
<keyword evidence="7" id="KW-0472">Membrane</keyword>
<dbReference type="GO" id="GO:0051537">
    <property type="term" value="F:2 iron, 2 sulfur cluster binding"/>
    <property type="evidence" value="ECO:0007669"/>
    <property type="project" value="UniProtKB-KW"/>
</dbReference>
<dbReference type="EMBL" id="CAAHFG010000001">
    <property type="protein sequence ID" value="VGO12104.1"/>
    <property type="molecule type" value="Genomic_DNA"/>
</dbReference>
<accession>A0A6C2TX71</accession>
<evidence type="ECO:0000256" key="2">
    <source>
        <dbReference type="ARBA" id="ARBA00022723"/>
    </source>
</evidence>
<evidence type="ECO:0000313" key="9">
    <source>
        <dbReference type="EMBL" id="VGO12104.1"/>
    </source>
</evidence>
<evidence type="ECO:0000256" key="4">
    <source>
        <dbReference type="ARBA" id="ARBA00023014"/>
    </source>
</evidence>
<keyword evidence="5" id="KW-1015">Disulfide bond</keyword>
<evidence type="ECO:0000256" key="5">
    <source>
        <dbReference type="ARBA" id="ARBA00023157"/>
    </source>
</evidence>
<evidence type="ECO:0000313" key="10">
    <source>
        <dbReference type="Proteomes" id="UP000366872"/>
    </source>
</evidence>
<dbReference type="InterPro" id="IPR036922">
    <property type="entry name" value="Rieske_2Fe-2S_sf"/>
</dbReference>
<comment type="cofactor">
    <cofactor evidence="6">
        <name>[2Fe-2S] cluster</name>
        <dbReference type="ChEBI" id="CHEBI:190135"/>
    </cofactor>
</comment>
<evidence type="ECO:0000256" key="3">
    <source>
        <dbReference type="ARBA" id="ARBA00023004"/>
    </source>
</evidence>
<dbReference type="RefSeq" id="WP_136077801.1">
    <property type="nucleotide sequence ID" value="NZ_CAAHFG010000001.1"/>
</dbReference>
<evidence type="ECO:0000256" key="6">
    <source>
        <dbReference type="ARBA" id="ARBA00034078"/>
    </source>
</evidence>
<gene>
    <name evidence="9" type="primary">petC1</name>
    <name evidence="9" type="ORF">PDESU_00654</name>
</gene>
<keyword evidence="3" id="KW-0408">Iron</keyword>
<dbReference type="PANTHER" id="PTHR10134">
    <property type="entry name" value="CYTOCHROME B-C1 COMPLEX SUBUNIT RIESKE, MITOCHONDRIAL"/>
    <property type="match status" value="1"/>
</dbReference>
<keyword evidence="4" id="KW-0411">Iron-sulfur</keyword>
<evidence type="ECO:0000256" key="1">
    <source>
        <dbReference type="ARBA" id="ARBA00022714"/>
    </source>
</evidence>
<dbReference type="InterPro" id="IPR005805">
    <property type="entry name" value="Rieske_Fe-S_prot_C"/>
</dbReference>
<keyword evidence="7" id="KW-1133">Transmembrane helix</keyword>
<proteinExistence type="predicted"/>
<organism evidence="9 10">
    <name type="scientific">Pontiella desulfatans</name>
    <dbReference type="NCBI Taxonomy" id="2750659"/>
    <lineage>
        <taxon>Bacteria</taxon>
        <taxon>Pseudomonadati</taxon>
        <taxon>Kiritimatiellota</taxon>
        <taxon>Kiritimatiellia</taxon>
        <taxon>Kiritimatiellales</taxon>
        <taxon>Pontiellaceae</taxon>
        <taxon>Pontiella</taxon>
    </lineage>
</organism>
<keyword evidence="7" id="KW-0812">Transmembrane</keyword>
<dbReference type="Gene3D" id="2.102.10.10">
    <property type="entry name" value="Rieske [2Fe-2S] iron-sulphur domain"/>
    <property type="match status" value="1"/>
</dbReference>
<sequence length="158" mass="16979">MANKEKKDGRSRRELITLGSAFGLMGIAGLGSAGALFKYMMPVVSYGTPQKFLVPVEDLPDVGDEMIFDDMKVVVRRQTDKEVAAISLVCTHLGCTVNRVETGFLCPCHGSQYDSDGIVVGGPAPKTLPWLDIKIVPGGQIEIDTGTSLPENSFFEVA</sequence>
<keyword evidence="10" id="KW-1185">Reference proteome</keyword>
<dbReference type="AlphaFoldDB" id="A0A6C2TX71"/>
<dbReference type="GO" id="GO:0016020">
    <property type="term" value="C:membrane"/>
    <property type="evidence" value="ECO:0007669"/>
    <property type="project" value="InterPro"/>
</dbReference>
<feature type="domain" description="Rieske" evidence="8">
    <location>
        <begin position="51"/>
        <end position="142"/>
    </location>
</feature>
<dbReference type="InterPro" id="IPR017941">
    <property type="entry name" value="Rieske_2Fe-2S"/>
</dbReference>